<sequence length="589" mass="58729">MERQAAVQATLEGRKASSGGESLASRIVQIALERALTSTAMPSDTASSAATTASASSTASTTAAPSTKSTPTATSPSTTTRAPTTTSTTTRPTTTARGTSTRSATPRAVSSRGRTTTTARATASTSTSTSTTTTSTTTATPDVDGPLDIPLGVPAEPAGGEPSTSKPGSKISLWVVPHGEDDGDKADAPTLSQVPHVSSSYQTDDEAGASVRLGIGQNRVAPKSKSSSSSPRPKALNPAAGDAPDLDDTLAFLSPPSSQITSAAAASLPVKKTPETPQLDEHSHDHDAEDAALFASLLMAPGSAGHGLTGPQQQLQILQAALGSGANLNDPRTKERLASLLAALVVARTRAGGGTGTPGVKALGATALRANPTLSSPSPSPTAAADAALLSALLGAGGGHGLGGPFGGRPVSSTEQTLRDQALITELLRAGQQQPPPSRSRSRQRPSTTSSTSAPAVGDAEASADSNATTPTSAASEAPVTKRQRKRPASSTPRPTDFRGLFGFQDPPRGATSDIGGEEPGRDQPLVTAAINVTRAVSQFMGLVIQGIGKAFKPLVFGQAGPSSSSSTGGSHSGSGLAALVNALGASSG</sequence>
<dbReference type="OrthoDB" id="7701360at2759"/>
<name>A0A9C6XRV3_FRAOC</name>
<evidence type="ECO:0000313" key="2">
    <source>
        <dbReference type="Proteomes" id="UP000504606"/>
    </source>
</evidence>
<feature type="compositionally biased region" description="Polar residues" evidence="1">
    <location>
        <begin position="190"/>
        <end position="202"/>
    </location>
</feature>
<evidence type="ECO:0000256" key="1">
    <source>
        <dbReference type="SAM" id="MobiDB-lite"/>
    </source>
</evidence>
<proteinExistence type="predicted"/>
<feature type="region of interest" description="Disordered" evidence="1">
    <location>
        <begin position="429"/>
        <end position="523"/>
    </location>
</feature>
<feature type="compositionally biased region" description="Low complexity" evidence="1">
    <location>
        <begin position="38"/>
        <end position="140"/>
    </location>
</feature>
<gene>
    <name evidence="3" type="primary">LOC113206631</name>
</gene>
<dbReference type="Proteomes" id="UP000504606">
    <property type="component" value="Unplaced"/>
</dbReference>
<dbReference type="AlphaFoldDB" id="A0A9C6XRV3"/>
<protein>
    <submittedName>
        <fullName evidence="3">Mucin-5AC-like isoform X1</fullName>
    </submittedName>
</protein>
<accession>A0A9C6XRV3</accession>
<evidence type="ECO:0000313" key="3">
    <source>
        <dbReference type="RefSeq" id="XP_052128700.1"/>
    </source>
</evidence>
<reference evidence="3" key="1">
    <citation type="submission" date="2025-08" db="UniProtKB">
        <authorList>
            <consortium name="RefSeq"/>
        </authorList>
    </citation>
    <scope>IDENTIFICATION</scope>
    <source>
        <tissue evidence="3">Whole organism</tissue>
    </source>
</reference>
<dbReference type="RefSeq" id="XP_052128700.1">
    <property type="nucleotide sequence ID" value="XM_052272740.1"/>
</dbReference>
<organism evidence="2 3">
    <name type="scientific">Frankliniella occidentalis</name>
    <name type="common">Western flower thrips</name>
    <name type="synonym">Euthrips occidentalis</name>
    <dbReference type="NCBI Taxonomy" id="133901"/>
    <lineage>
        <taxon>Eukaryota</taxon>
        <taxon>Metazoa</taxon>
        <taxon>Ecdysozoa</taxon>
        <taxon>Arthropoda</taxon>
        <taxon>Hexapoda</taxon>
        <taxon>Insecta</taxon>
        <taxon>Pterygota</taxon>
        <taxon>Neoptera</taxon>
        <taxon>Paraneoptera</taxon>
        <taxon>Thysanoptera</taxon>
        <taxon>Terebrantia</taxon>
        <taxon>Thripoidea</taxon>
        <taxon>Thripidae</taxon>
        <taxon>Frankliniella</taxon>
    </lineage>
</organism>
<feature type="compositionally biased region" description="Polar residues" evidence="1">
    <location>
        <begin position="255"/>
        <end position="264"/>
    </location>
</feature>
<feature type="region of interest" description="Disordered" evidence="1">
    <location>
        <begin position="38"/>
        <end position="283"/>
    </location>
</feature>
<feature type="compositionally biased region" description="Low complexity" evidence="1">
    <location>
        <begin position="223"/>
        <end position="234"/>
    </location>
</feature>
<dbReference type="KEGG" id="foc:113206631"/>
<feature type="region of interest" description="Disordered" evidence="1">
    <location>
        <begin position="1"/>
        <end position="23"/>
    </location>
</feature>
<dbReference type="GeneID" id="113206631"/>
<keyword evidence="2" id="KW-1185">Reference proteome</keyword>
<feature type="compositionally biased region" description="Low complexity" evidence="1">
    <location>
        <begin position="463"/>
        <end position="481"/>
    </location>
</feature>